<evidence type="ECO:0000256" key="1">
    <source>
        <dbReference type="ARBA" id="ARBA00022741"/>
    </source>
</evidence>
<dbReference type="InterPro" id="IPR014016">
    <property type="entry name" value="UvrD-like_ATP-bd"/>
</dbReference>
<keyword evidence="4" id="KW-0067">ATP-binding</keyword>
<dbReference type="RefSeq" id="WP_381727152.1">
    <property type="nucleotide sequence ID" value="NZ_JBHVBU010000054.1"/>
</dbReference>
<dbReference type="PANTHER" id="PTHR11070:SF30">
    <property type="entry name" value="F-BOX DNA HELICASE 1"/>
    <property type="match status" value="1"/>
</dbReference>
<evidence type="ECO:0000313" key="12">
    <source>
        <dbReference type="Proteomes" id="UP001600650"/>
    </source>
</evidence>
<evidence type="ECO:0000259" key="9">
    <source>
        <dbReference type="Pfam" id="PF00580"/>
    </source>
</evidence>
<evidence type="ECO:0000256" key="4">
    <source>
        <dbReference type="ARBA" id="ARBA00022840"/>
    </source>
</evidence>
<accession>A0ABW6JJP2</accession>
<comment type="caution">
    <text evidence="11">The sequence shown here is derived from an EMBL/GenBank/DDBJ whole genome shotgun (WGS) entry which is preliminary data.</text>
</comment>
<proteinExistence type="predicted"/>
<dbReference type="InterPro" id="IPR000212">
    <property type="entry name" value="DNA_helicase_UvrD/REP"/>
</dbReference>
<keyword evidence="2" id="KW-0378">Hydrolase</keyword>
<dbReference type="EC" id="5.6.2.4" evidence="7"/>
<name>A0ABW6JJP2_STRCE</name>
<evidence type="ECO:0000256" key="7">
    <source>
        <dbReference type="ARBA" id="ARBA00034808"/>
    </source>
</evidence>
<evidence type="ECO:0000256" key="2">
    <source>
        <dbReference type="ARBA" id="ARBA00022801"/>
    </source>
</evidence>
<dbReference type="EMBL" id="JBHVBU010000054">
    <property type="protein sequence ID" value="MFE7965241.1"/>
    <property type="molecule type" value="Genomic_DNA"/>
</dbReference>
<evidence type="ECO:0000313" key="11">
    <source>
        <dbReference type="EMBL" id="MFE7965241.1"/>
    </source>
</evidence>
<feature type="domain" description="UvrD-like helicase ATP-binding" evidence="9">
    <location>
        <begin position="204"/>
        <end position="250"/>
    </location>
</feature>
<organism evidence="11 12">
    <name type="scientific">Streptomyces cellulosae</name>
    <dbReference type="NCBI Taxonomy" id="1968"/>
    <lineage>
        <taxon>Bacteria</taxon>
        <taxon>Bacillati</taxon>
        <taxon>Actinomycetota</taxon>
        <taxon>Actinomycetes</taxon>
        <taxon>Kitasatosporales</taxon>
        <taxon>Streptomycetaceae</taxon>
        <taxon>Streptomyces</taxon>
    </lineage>
</organism>
<evidence type="ECO:0000256" key="3">
    <source>
        <dbReference type="ARBA" id="ARBA00022806"/>
    </source>
</evidence>
<dbReference type="PANTHER" id="PTHR11070">
    <property type="entry name" value="UVRD / RECB / PCRA DNA HELICASE FAMILY MEMBER"/>
    <property type="match status" value="1"/>
</dbReference>
<comment type="catalytic activity">
    <reaction evidence="6">
        <text>Couples ATP hydrolysis with the unwinding of duplex DNA by translocating in the 3'-5' direction.</text>
        <dbReference type="EC" id="5.6.2.4"/>
    </reaction>
</comment>
<evidence type="ECO:0000256" key="6">
    <source>
        <dbReference type="ARBA" id="ARBA00034617"/>
    </source>
</evidence>
<evidence type="ECO:0000256" key="8">
    <source>
        <dbReference type="ARBA" id="ARBA00048988"/>
    </source>
</evidence>
<protein>
    <recommendedName>
        <fullName evidence="7">DNA 3'-5' helicase</fullName>
        <ecNumber evidence="7">5.6.2.4</ecNumber>
    </recommendedName>
</protein>
<evidence type="ECO:0000259" key="10">
    <source>
        <dbReference type="Pfam" id="PF13361"/>
    </source>
</evidence>
<feature type="domain" description="UvrD-like helicase C-terminal" evidence="10">
    <location>
        <begin position="409"/>
        <end position="467"/>
    </location>
</feature>
<keyword evidence="1" id="KW-0547">Nucleotide-binding</keyword>
<dbReference type="Pfam" id="PF13361">
    <property type="entry name" value="UvrD_C"/>
    <property type="match status" value="1"/>
</dbReference>
<dbReference type="InterPro" id="IPR027417">
    <property type="entry name" value="P-loop_NTPase"/>
</dbReference>
<dbReference type="Proteomes" id="UP001600650">
    <property type="component" value="Unassembled WGS sequence"/>
</dbReference>
<keyword evidence="5" id="KW-0413">Isomerase</keyword>
<keyword evidence="3" id="KW-0347">Helicase</keyword>
<dbReference type="InterPro" id="IPR014017">
    <property type="entry name" value="DNA_helicase_UvrD-like_C"/>
</dbReference>
<dbReference type="Gene3D" id="3.40.50.300">
    <property type="entry name" value="P-loop containing nucleotide triphosphate hydrolases"/>
    <property type="match status" value="2"/>
</dbReference>
<comment type="catalytic activity">
    <reaction evidence="8">
        <text>ATP + H2O = ADP + phosphate + H(+)</text>
        <dbReference type="Rhea" id="RHEA:13065"/>
        <dbReference type="ChEBI" id="CHEBI:15377"/>
        <dbReference type="ChEBI" id="CHEBI:15378"/>
        <dbReference type="ChEBI" id="CHEBI:30616"/>
        <dbReference type="ChEBI" id="CHEBI:43474"/>
        <dbReference type="ChEBI" id="CHEBI:456216"/>
        <dbReference type="EC" id="5.6.2.4"/>
    </reaction>
</comment>
<reference evidence="11 12" key="1">
    <citation type="submission" date="2024-09" db="EMBL/GenBank/DDBJ databases">
        <title>The Natural Products Discovery Center: Release of the First 8490 Sequenced Strains for Exploring Actinobacteria Biosynthetic Diversity.</title>
        <authorList>
            <person name="Kalkreuter E."/>
            <person name="Kautsar S.A."/>
            <person name="Yang D."/>
            <person name="Bader C.D."/>
            <person name="Teijaro C.N."/>
            <person name="Fluegel L."/>
            <person name="Davis C.M."/>
            <person name="Simpson J.R."/>
            <person name="Lauterbach L."/>
            <person name="Steele A.D."/>
            <person name="Gui C."/>
            <person name="Meng S."/>
            <person name="Li G."/>
            <person name="Viehrig K."/>
            <person name="Ye F."/>
            <person name="Su P."/>
            <person name="Kiefer A.F."/>
            <person name="Nichols A."/>
            <person name="Cepeda A.J."/>
            <person name="Yan W."/>
            <person name="Fan B."/>
            <person name="Jiang Y."/>
            <person name="Adhikari A."/>
            <person name="Zheng C.-J."/>
            <person name="Schuster L."/>
            <person name="Cowan T.M."/>
            <person name="Smanski M.J."/>
            <person name="Chevrette M.G."/>
            <person name="De Carvalho L.P.S."/>
            <person name="Shen B."/>
        </authorList>
    </citation>
    <scope>NUCLEOTIDE SEQUENCE [LARGE SCALE GENOMIC DNA]</scope>
    <source>
        <strain evidence="11 12">NPDC057399</strain>
    </source>
</reference>
<dbReference type="SUPFAM" id="SSF52540">
    <property type="entry name" value="P-loop containing nucleoside triphosphate hydrolases"/>
    <property type="match status" value="1"/>
</dbReference>
<evidence type="ECO:0000256" key="5">
    <source>
        <dbReference type="ARBA" id="ARBA00023235"/>
    </source>
</evidence>
<keyword evidence="12" id="KW-1185">Reference proteome</keyword>
<dbReference type="Pfam" id="PF00580">
    <property type="entry name" value="UvrD-helicase"/>
    <property type="match status" value="1"/>
</dbReference>
<gene>
    <name evidence="11" type="ORF">ACFU0X_19790</name>
</gene>
<sequence length="484" mass="53714">MADYKPTPEQQAAIDTFASHTDMVIQAGAGAGKTSTLLALAQSRPGQRGLYIAYNSAIKKEAERKFPKSVKCATSHGLAFAPVGLKYKHRLNSARQSGTQASRLLNITKPMKISKDRPPIAPWLIASWARETVKRFCYSPDTEIQAHHVPRRKGYTFDEHQAIAKKLVRYATKVWDDAQSLNGVLRFEHDYYLKMWLLDRPQLRDYDYILFDEAQDANAAVTDLVLRQQRAQRVAVGDSSQAIYGWRGATDALNTFPGKQLTLSKSFRFGPAIAEEANVWLDLLDAPIRIQGHDPVPSRIDSGITPQAILTRTNAGAMAEAMEQMQAGRKVAIEGGGSGMAKLAEAAIALMNGQPCFHPELIAFESWDQVVDYAKNEDDGSDLLPLIDLIDEYGPEEVIKASKALTDTRSADVTVSTSHKAKGLEWDYVRIGDDWKKVKPRRKGDEPLLIQRANAMLAYVAVTRARLGLDAESLEWVDELDGVY</sequence>